<evidence type="ECO:0000259" key="1">
    <source>
        <dbReference type="Pfam" id="PF12680"/>
    </source>
</evidence>
<keyword evidence="3" id="KW-1185">Reference proteome</keyword>
<dbReference type="Proteomes" id="UP000199379">
    <property type="component" value="Unassembled WGS sequence"/>
</dbReference>
<reference evidence="2 3" key="1">
    <citation type="submission" date="2016-10" db="EMBL/GenBank/DDBJ databases">
        <authorList>
            <person name="de Groot N.N."/>
        </authorList>
    </citation>
    <scope>NUCLEOTIDE SEQUENCE [LARGE SCALE GENOMIC DNA]</scope>
    <source>
        <strain evidence="2 3">DSM 29340</strain>
    </source>
</reference>
<feature type="domain" description="SnoaL-like" evidence="1">
    <location>
        <begin position="12"/>
        <end position="104"/>
    </location>
</feature>
<dbReference type="InterPro" id="IPR032710">
    <property type="entry name" value="NTF2-like_dom_sf"/>
</dbReference>
<protein>
    <submittedName>
        <fullName evidence="2">Ketosteroid isomerase homolog</fullName>
    </submittedName>
</protein>
<dbReference type="Pfam" id="PF12680">
    <property type="entry name" value="SnoaL_2"/>
    <property type="match status" value="1"/>
</dbReference>
<organism evidence="2 3">
    <name type="scientific">Cribrihabitans marinus</name>
    <dbReference type="NCBI Taxonomy" id="1227549"/>
    <lineage>
        <taxon>Bacteria</taxon>
        <taxon>Pseudomonadati</taxon>
        <taxon>Pseudomonadota</taxon>
        <taxon>Alphaproteobacteria</taxon>
        <taxon>Rhodobacterales</taxon>
        <taxon>Paracoccaceae</taxon>
        <taxon>Cribrihabitans</taxon>
    </lineage>
</organism>
<accession>A0A1H6QYN9</accession>
<dbReference type="InterPro" id="IPR037401">
    <property type="entry name" value="SnoaL-like"/>
</dbReference>
<dbReference type="STRING" id="1227549.SAMN05444007_101343"/>
<dbReference type="RefSeq" id="WP_092361907.1">
    <property type="nucleotide sequence ID" value="NZ_BMGV01000001.1"/>
</dbReference>
<dbReference type="AlphaFoldDB" id="A0A1H6QYN9"/>
<keyword evidence="2" id="KW-0413">Isomerase</keyword>
<evidence type="ECO:0000313" key="3">
    <source>
        <dbReference type="Proteomes" id="UP000199379"/>
    </source>
</evidence>
<dbReference type="SUPFAM" id="SSF54427">
    <property type="entry name" value="NTF2-like"/>
    <property type="match status" value="1"/>
</dbReference>
<dbReference type="GO" id="GO:0016853">
    <property type="term" value="F:isomerase activity"/>
    <property type="evidence" value="ECO:0007669"/>
    <property type="project" value="UniProtKB-KW"/>
</dbReference>
<dbReference type="OrthoDB" id="8081576at2"/>
<sequence length="134" mass="14857">MDFNTDVADWIDRYLGRYAERDANGCAEMYHPNARIDSPSGPPLQGRQEIRDAHVAWFDEGEENKSMEILSAGMEQNLGYVLVRFAADLPRPNGGPGLRATGTSLNVMVRKAGTTDWQILLSSMTEDPDDTPRG</sequence>
<name>A0A1H6QYN9_9RHOB</name>
<gene>
    <name evidence="2" type="ORF">SAMN05444007_101343</name>
</gene>
<evidence type="ECO:0000313" key="2">
    <source>
        <dbReference type="EMBL" id="SEI48613.1"/>
    </source>
</evidence>
<dbReference type="EMBL" id="FNYD01000001">
    <property type="protein sequence ID" value="SEI48613.1"/>
    <property type="molecule type" value="Genomic_DNA"/>
</dbReference>
<dbReference type="Gene3D" id="3.10.450.50">
    <property type="match status" value="1"/>
</dbReference>
<proteinExistence type="predicted"/>